<dbReference type="Gene3D" id="1.20.120.520">
    <property type="entry name" value="nmb1532 protein domain like"/>
    <property type="match status" value="1"/>
</dbReference>
<evidence type="ECO:0000313" key="4">
    <source>
        <dbReference type="EnsemblFungi" id="MAPG_01187T0"/>
    </source>
</evidence>
<dbReference type="AlphaFoldDB" id="A0A0C4DN15"/>
<accession>A0A0C4DN15</accession>
<dbReference type="OMA" id="YSQTWFK"/>
<evidence type="ECO:0000256" key="1">
    <source>
        <dbReference type="SAM" id="SignalP"/>
    </source>
</evidence>
<keyword evidence="5" id="KW-1185">Reference proteome</keyword>
<name>A0A0C4DN15_MAGP6</name>
<gene>
    <name evidence="3" type="ORF">MAPG_01187</name>
</gene>
<dbReference type="Proteomes" id="UP000011715">
    <property type="component" value="Unassembled WGS sequence"/>
</dbReference>
<organism evidence="4 5">
    <name type="scientific">Magnaporthiopsis poae (strain ATCC 64411 / 73-15)</name>
    <name type="common">Kentucky bluegrass fungus</name>
    <name type="synonym">Magnaporthe poae</name>
    <dbReference type="NCBI Taxonomy" id="644358"/>
    <lineage>
        <taxon>Eukaryota</taxon>
        <taxon>Fungi</taxon>
        <taxon>Dikarya</taxon>
        <taxon>Ascomycota</taxon>
        <taxon>Pezizomycotina</taxon>
        <taxon>Sordariomycetes</taxon>
        <taxon>Sordariomycetidae</taxon>
        <taxon>Magnaporthales</taxon>
        <taxon>Magnaporthaceae</taxon>
        <taxon>Magnaporthiopsis</taxon>
    </lineage>
</organism>
<reference evidence="3" key="1">
    <citation type="submission" date="2010-05" db="EMBL/GenBank/DDBJ databases">
        <title>The Genome Sequence of Magnaporthe poae strain ATCC 64411.</title>
        <authorList>
            <consortium name="The Broad Institute Genome Sequencing Platform"/>
            <consortium name="Broad Institute Genome Sequencing Center for Infectious Disease"/>
            <person name="Ma L.-J."/>
            <person name="Dead R."/>
            <person name="Young S."/>
            <person name="Zeng Q."/>
            <person name="Koehrsen M."/>
            <person name="Alvarado L."/>
            <person name="Berlin A."/>
            <person name="Chapman S.B."/>
            <person name="Chen Z."/>
            <person name="Freedman E."/>
            <person name="Gellesch M."/>
            <person name="Goldberg J."/>
            <person name="Griggs A."/>
            <person name="Gujja S."/>
            <person name="Heilman E.R."/>
            <person name="Heiman D."/>
            <person name="Hepburn T."/>
            <person name="Howarth C."/>
            <person name="Jen D."/>
            <person name="Larson L."/>
            <person name="Mehta T."/>
            <person name="Neiman D."/>
            <person name="Pearson M."/>
            <person name="Roberts A."/>
            <person name="Saif S."/>
            <person name="Shea T."/>
            <person name="Shenoy N."/>
            <person name="Sisk P."/>
            <person name="Stolte C."/>
            <person name="Sykes S."/>
            <person name="Walk T."/>
            <person name="White J."/>
            <person name="Yandava C."/>
            <person name="Haas B."/>
            <person name="Nusbaum C."/>
            <person name="Birren B."/>
        </authorList>
    </citation>
    <scope>NUCLEOTIDE SEQUENCE</scope>
    <source>
        <strain evidence="3">ATCC 64411</strain>
    </source>
</reference>
<feature type="domain" description="Hemerythrin-like" evidence="2">
    <location>
        <begin position="64"/>
        <end position="189"/>
    </location>
</feature>
<dbReference type="EMBL" id="GL876966">
    <property type="protein sequence ID" value="KLU82110.1"/>
    <property type="molecule type" value="Genomic_DNA"/>
</dbReference>
<proteinExistence type="predicted"/>
<dbReference type="PANTHER" id="PTHR38048:SF2">
    <property type="entry name" value="HEMERYTHRIN-LIKE DOMAIN-CONTAINING PROTEIN"/>
    <property type="match status" value="1"/>
</dbReference>
<dbReference type="PANTHER" id="PTHR38048">
    <property type="entry name" value="EXPRESSED PROTEIN"/>
    <property type="match status" value="1"/>
</dbReference>
<evidence type="ECO:0000313" key="3">
    <source>
        <dbReference type="EMBL" id="KLU82110.1"/>
    </source>
</evidence>
<protein>
    <recommendedName>
        <fullName evidence="2">Hemerythrin-like domain-containing protein</fullName>
    </recommendedName>
</protein>
<dbReference type="VEuPathDB" id="FungiDB:MAPG_01187"/>
<dbReference type="EMBL" id="ADBL01000279">
    <property type="status" value="NOT_ANNOTATED_CDS"/>
    <property type="molecule type" value="Genomic_DNA"/>
</dbReference>
<evidence type="ECO:0000313" key="5">
    <source>
        <dbReference type="Proteomes" id="UP000011715"/>
    </source>
</evidence>
<sequence>MAGLRALLISAVAIFLAVVLRSSPYVMTTNKPSGSKPWADGPLALIPTPLHTTDKTDLFTTGASHMAMLHNAIHRGYNSIYHQAAHVRDADKPDFVGYCLTWHKFVVSHHDDEENVLFSQMEELLNDKEIWGKTHQEHEAFLPGLAEFHKYLSTLPSPADFSGADLLKIMAGFQAPFEEHFRSEISTIADLAAHPNAPKPGTPEADKAAATFAAWGKKTVMKAGVSDVVPFFLVNLDASYEGGRWAKWPPIPPPIKWSLVNLVGSWYGGRWRFASCDGAGNRRELFALE</sequence>
<feature type="chain" id="PRO_5009385219" description="Hemerythrin-like domain-containing protein" evidence="1">
    <location>
        <begin position="23"/>
        <end position="289"/>
    </location>
</feature>
<dbReference type="OrthoDB" id="58416at2759"/>
<dbReference type="STRING" id="644358.A0A0C4DN15"/>
<evidence type="ECO:0000259" key="2">
    <source>
        <dbReference type="Pfam" id="PF01814"/>
    </source>
</evidence>
<reference evidence="4" key="5">
    <citation type="submission" date="2015-06" db="UniProtKB">
        <authorList>
            <consortium name="EnsemblFungi"/>
        </authorList>
    </citation>
    <scope>IDENTIFICATION</scope>
    <source>
        <strain evidence="4">ATCC 64411</strain>
    </source>
</reference>
<dbReference type="InterPro" id="IPR012312">
    <property type="entry name" value="Hemerythrin-like"/>
</dbReference>
<dbReference type="Pfam" id="PF01814">
    <property type="entry name" value="Hemerythrin"/>
    <property type="match status" value="1"/>
</dbReference>
<dbReference type="EnsemblFungi" id="MAPG_01187T0">
    <property type="protein sequence ID" value="MAPG_01187T0"/>
    <property type="gene ID" value="MAPG_01187"/>
</dbReference>
<feature type="signal peptide" evidence="1">
    <location>
        <begin position="1"/>
        <end position="22"/>
    </location>
</feature>
<dbReference type="InterPro" id="IPR053206">
    <property type="entry name" value="Dimeric_xanthone_biosynth"/>
</dbReference>
<keyword evidence="1" id="KW-0732">Signal</keyword>
<reference evidence="4" key="4">
    <citation type="journal article" date="2015" name="G3 (Bethesda)">
        <title>Genome sequences of three phytopathogenic species of the Magnaporthaceae family of fungi.</title>
        <authorList>
            <person name="Okagaki L.H."/>
            <person name="Nunes C.C."/>
            <person name="Sailsbery J."/>
            <person name="Clay B."/>
            <person name="Brown D."/>
            <person name="John T."/>
            <person name="Oh Y."/>
            <person name="Young N."/>
            <person name="Fitzgerald M."/>
            <person name="Haas B.J."/>
            <person name="Zeng Q."/>
            <person name="Young S."/>
            <person name="Adiconis X."/>
            <person name="Fan L."/>
            <person name="Levin J.Z."/>
            <person name="Mitchell T.K."/>
            <person name="Okubara P.A."/>
            <person name="Farman M.L."/>
            <person name="Kohn L.M."/>
            <person name="Birren B."/>
            <person name="Ma L.-J."/>
            <person name="Dean R.A."/>
        </authorList>
    </citation>
    <scope>NUCLEOTIDE SEQUENCE</scope>
    <source>
        <strain evidence="4">ATCC 64411 / 73-15</strain>
    </source>
</reference>
<dbReference type="eggNOG" id="ENOG502SHZ8">
    <property type="taxonomic scope" value="Eukaryota"/>
</dbReference>
<reference evidence="3" key="3">
    <citation type="submission" date="2011-03" db="EMBL/GenBank/DDBJ databases">
        <title>Annotation of Magnaporthe poae ATCC 64411.</title>
        <authorList>
            <person name="Ma L.-J."/>
            <person name="Dead R."/>
            <person name="Young S.K."/>
            <person name="Zeng Q."/>
            <person name="Gargeya S."/>
            <person name="Fitzgerald M."/>
            <person name="Haas B."/>
            <person name="Abouelleil A."/>
            <person name="Alvarado L."/>
            <person name="Arachchi H.M."/>
            <person name="Berlin A."/>
            <person name="Brown A."/>
            <person name="Chapman S.B."/>
            <person name="Chen Z."/>
            <person name="Dunbar C."/>
            <person name="Freedman E."/>
            <person name="Gearin G."/>
            <person name="Gellesch M."/>
            <person name="Goldberg J."/>
            <person name="Griggs A."/>
            <person name="Gujja S."/>
            <person name="Heiman D."/>
            <person name="Howarth C."/>
            <person name="Larson L."/>
            <person name="Lui A."/>
            <person name="MacDonald P.J.P."/>
            <person name="Mehta T."/>
            <person name="Montmayeur A."/>
            <person name="Murphy C."/>
            <person name="Neiman D."/>
            <person name="Pearson M."/>
            <person name="Priest M."/>
            <person name="Roberts A."/>
            <person name="Saif S."/>
            <person name="Shea T."/>
            <person name="Shenoy N."/>
            <person name="Sisk P."/>
            <person name="Stolte C."/>
            <person name="Sykes S."/>
            <person name="Yandava C."/>
            <person name="Wortman J."/>
            <person name="Nusbaum C."/>
            <person name="Birren B."/>
        </authorList>
    </citation>
    <scope>NUCLEOTIDE SEQUENCE</scope>
    <source>
        <strain evidence="3">ATCC 64411</strain>
    </source>
</reference>
<reference evidence="5" key="2">
    <citation type="submission" date="2010-05" db="EMBL/GenBank/DDBJ databases">
        <title>The genome sequence of Magnaporthe poae strain ATCC 64411.</title>
        <authorList>
            <person name="Ma L.-J."/>
            <person name="Dead R."/>
            <person name="Young S."/>
            <person name="Zeng Q."/>
            <person name="Koehrsen M."/>
            <person name="Alvarado L."/>
            <person name="Berlin A."/>
            <person name="Chapman S.B."/>
            <person name="Chen Z."/>
            <person name="Freedman E."/>
            <person name="Gellesch M."/>
            <person name="Goldberg J."/>
            <person name="Griggs A."/>
            <person name="Gujja S."/>
            <person name="Heilman E.R."/>
            <person name="Heiman D."/>
            <person name="Hepburn T."/>
            <person name="Howarth C."/>
            <person name="Jen D."/>
            <person name="Larson L."/>
            <person name="Mehta T."/>
            <person name="Neiman D."/>
            <person name="Pearson M."/>
            <person name="Roberts A."/>
            <person name="Saif S."/>
            <person name="Shea T."/>
            <person name="Shenoy N."/>
            <person name="Sisk P."/>
            <person name="Stolte C."/>
            <person name="Sykes S."/>
            <person name="Walk T."/>
            <person name="White J."/>
            <person name="Yandava C."/>
            <person name="Haas B."/>
            <person name="Nusbaum C."/>
            <person name="Birren B."/>
        </authorList>
    </citation>
    <scope>NUCLEOTIDE SEQUENCE [LARGE SCALE GENOMIC DNA]</scope>
    <source>
        <strain evidence="5">ATCC 64411 / 73-15</strain>
    </source>
</reference>